<organism evidence="1 2">
    <name type="scientific">Streptomyces caeruleatus</name>
    <dbReference type="NCBI Taxonomy" id="661399"/>
    <lineage>
        <taxon>Bacteria</taxon>
        <taxon>Bacillati</taxon>
        <taxon>Actinomycetota</taxon>
        <taxon>Actinomycetes</taxon>
        <taxon>Kitasatosporales</taxon>
        <taxon>Streptomycetaceae</taxon>
        <taxon>Streptomyces</taxon>
    </lineage>
</organism>
<keyword evidence="2" id="KW-1185">Reference proteome</keyword>
<dbReference type="EMBL" id="LMWY01000035">
    <property type="protein sequence ID" value="KUN99013.1"/>
    <property type="molecule type" value="Genomic_DNA"/>
</dbReference>
<proteinExistence type="predicted"/>
<comment type="caution">
    <text evidence="1">The sequence shown here is derived from an EMBL/GenBank/DDBJ whole genome shotgun (WGS) entry which is preliminary data.</text>
</comment>
<gene>
    <name evidence="1" type="ORF">AQJ67_27020</name>
</gene>
<accession>A0A117RMK0</accession>
<protein>
    <submittedName>
        <fullName evidence="1">Uncharacterized protein</fullName>
    </submittedName>
</protein>
<sequence length="60" mass="6612">MSGPEVHAKIQAYEDLLAKHGLKPGEAALAWLPTRCLFVLLRLFRRSCNSSHLAPSVTPL</sequence>
<dbReference type="AlphaFoldDB" id="A0A117RMK0"/>
<name>A0A117RMK0_9ACTN</name>
<dbReference type="STRING" id="661399.AQJ67_27020"/>
<evidence type="ECO:0000313" key="2">
    <source>
        <dbReference type="Proteomes" id="UP000053429"/>
    </source>
</evidence>
<evidence type="ECO:0000313" key="1">
    <source>
        <dbReference type="EMBL" id="KUN99013.1"/>
    </source>
</evidence>
<dbReference type="Proteomes" id="UP000053429">
    <property type="component" value="Unassembled WGS sequence"/>
</dbReference>
<reference evidence="1 2" key="1">
    <citation type="submission" date="2015-10" db="EMBL/GenBank/DDBJ databases">
        <title>Draft genome sequence of Streptomyces caeruleatus NRRL B-24802, type strain for the species Streptomyces caeruleatus.</title>
        <authorList>
            <person name="Ruckert C."/>
            <person name="Winkler A."/>
            <person name="Kalinowski J."/>
            <person name="Kampfer P."/>
            <person name="Glaeser S."/>
        </authorList>
    </citation>
    <scope>NUCLEOTIDE SEQUENCE [LARGE SCALE GENOMIC DNA]</scope>
    <source>
        <strain evidence="1 2">NRRL B-24802</strain>
    </source>
</reference>